<dbReference type="InterPro" id="IPR016187">
    <property type="entry name" value="CTDL_fold"/>
</dbReference>
<protein>
    <recommendedName>
        <fullName evidence="1">C-type lectin domain-containing protein</fullName>
    </recommendedName>
</protein>
<dbReference type="InterPro" id="IPR001304">
    <property type="entry name" value="C-type_lectin-like"/>
</dbReference>
<evidence type="ECO:0000313" key="2">
    <source>
        <dbReference type="EMBL" id="EDO26403.1"/>
    </source>
</evidence>
<gene>
    <name evidence="2" type="ORF">NEMVEDRAFT_v1g154334</name>
</gene>
<feature type="domain" description="C-type lectin" evidence="1">
    <location>
        <begin position="12"/>
        <end position="75"/>
    </location>
</feature>
<dbReference type="GO" id="GO:0030246">
    <property type="term" value="F:carbohydrate binding"/>
    <property type="evidence" value="ECO:0000318"/>
    <property type="project" value="GO_Central"/>
</dbReference>
<dbReference type="GO" id="GO:0009897">
    <property type="term" value="C:external side of plasma membrane"/>
    <property type="evidence" value="ECO:0000318"/>
    <property type="project" value="GO_Central"/>
</dbReference>
<dbReference type="InterPro" id="IPR050828">
    <property type="entry name" value="C-type_lectin/matrix_domain"/>
</dbReference>
<dbReference type="GO" id="GO:0006955">
    <property type="term" value="P:immune response"/>
    <property type="evidence" value="ECO:0000318"/>
    <property type="project" value="GO_Central"/>
</dbReference>
<dbReference type="PhylomeDB" id="A7TC38"/>
<dbReference type="Pfam" id="PF00059">
    <property type="entry name" value="Lectin_C"/>
    <property type="match status" value="1"/>
</dbReference>
<dbReference type="PROSITE" id="PS50041">
    <property type="entry name" value="C_TYPE_LECTIN_2"/>
    <property type="match status" value="1"/>
</dbReference>
<evidence type="ECO:0000313" key="3">
    <source>
        <dbReference type="Proteomes" id="UP000001593"/>
    </source>
</evidence>
<evidence type="ECO:0000259" key="1">
    <source>
        <dbReference type="PROSITE" id="PS50041"/>
    </source>
</evidence>
<accession>A7TC38</accession>
<dbReference type="PANTHER" id="PTHR45710">
    <property type="entry name" value="C-TYPE LECTIN DOMAIN-CONTAINING PROTEIN 180"/>
    <property type="match status" value="1"/>
</dbReference>
<proteinExistence type="predicted"/>
<dbReference type="PANTHER" id="PTHR45710:SF31">
    <property type="entry name" value="EARLY ACTIVATION ANTIGEN CD69"/>
    <property type="match status" value="1"/>
</dbReference>
<dbReference type="InterPro" id="IPR016186">
    <property type="entry name" value="C-type_lectin-like/link_sf"/>
</dbReference>
<name>A7TC38_NEMVE</name>
<keyword evidence="3" id="KW-1185">Reference proteome</keyword>
<dbReference type="SUPFAM" id="SSF56436">
    <property type="entry name" value="C-type lectin-like"/>
    <property type="match status" value="1"/>
</dbReference>
<dbReference type="Gene3D" id="3.10.100.10">
    <property type="entry name" value="Mannose-Binding Protein A, subunit A"/>
    <property type="match status" value="1"/>
</dbReference>
<dbReference type="OMA" id="VACPNGW"/>
<dbReference type="InParanoid" id="A7TC38"/>
<dbReference type="AlphaFoldDB" id="A7TC38"/>
<dbReference type="Proteomes" id="UP000001593">
    <property type="component" value="Unassembled WGS sequence"/>
</dbReference>
<dbReference type="GO" id="GO:0038187">
    <property type="term" value="F:pattern recognition receptor activity"/>
    <property type="evidence" value="ECO:0000318"/>
    <property type="project" value="GO_Central"/>
</dbReference>
<dbReference type="HOGENOM" id="CLU_049894_17_2_1"/>
<reference evidence="2 3" key="1">
    <citation type="journal article" date="2007" name="Science">
        <title>Sea anemone genome reveals ancestral eumetazoan gene repertoire and genomic organization.</title>
        <authorList>
            <person name="Putnam N.H."/>
            <person name="Srivastava M."/>
            <person name="Hellsten U."/>
            <person name="Dirks B."/>
            <person name="Chapman J."/>
            <person name="Salamov A."/>
            <person name="Terry A."/>
            <person name="Shapiro H."/>
            <person name="Lindquist E."/>
            <person name="Kapitonov V.V."/>
            <person name="Jurka J."/>
            <person name="Genikhovich G."/>
            <person name="Grigoriev I.V."/>
            <person name="Lucas S.M."/>
            <person name="Steele R.E."/>
            <person name="Finnerty J.R."/>
            <person name="Technau U."/>
            <person name="Martindale M.Q."/>
            <person name="Rokhsar D.S."/>
        </authorList>
    </citation>
    <scope>NUCLEOTIDE SEQUENCE [LARGE SCALE GENOMIC DNA]</scope>
    <source>
        <strain evidence="3">CH2 X CH6</strain>
    </source>
</reference>
<dbReference type="EMBL" id="DS475974">
    <property type="protein sequence ID" value="EDO26403.1"/>
    <property type="molecule type" value="Genomic_DNA"/>
</dbReference>
<organism evidence="2 3">
    <name type="scientific">Nematostella vectensis</name>
    <name type="common">Starlet sea anemone</name>
    <dbReference type="NCBI Taxonomy" id="45351"/>
    <lineage>
        <taxon>Eukaryota</taxon>
        <taxon>Metazoa</taxon>
        <taxon>Cnidaria</taxon>
        <taxon>Anthozoa</taxon>
        <taxon>Hexacorallia</taxon>
        <taxon>Actiniaria</taxon>
        <taxon>Edwardsiidae</taxon>
        <taxon>Nematostella</taxon>
    </lineage>
</organism>
<feature type="non-terminal residue" evidence="2">
    <location>
        <position position="1"/>
    </location>
</feature>
<sequence>PSARCPDGWRKFQDSCYWSDARHMSWYSARSTCLSLGGDLVKISSSQENSFVARIKRHQLAWIGLKKQGSWFRWVVDNSPPR</sequence>